<name>A0A222G761_9GAMM</name>
<evidence type="ECO:0000313" key="3">
    <source>
        <dbReference type="EMBL" id="ASP47715.1"/>
    </source>
</evidence>
<dbReference type="EMBL" id="CP020465">
    <property type="protein sequence ID" value="ASP47715.1"/>
    <property type="molecule type" value="Genomic_DNA"/>
</dbReference>
<evidence type="ECO:0000313" key="4">
    <source>
        <dbReference type="Proteomes" id="UP000202259"/>
    </source>
</evidence>
<dbReference type="InterPro" id="IPR029865">
    <property type="entry name" value="KIAA0319-like"/>
</dbReference>
<feature type="domain" description="PKD/Chitinase" evidence="2">
    <location>
        <begin position="226"/>
        <end position="315"/>
    </location>
</feature>
<feature type="signal peptide" evidence="1">
    <location>
        <begin position="1"/>
        <end position="20"/>
    </location>
</feature>
<evidence type="ECO:0000256" key="1">
    <source>
        <dbReference type="SAM" id="SignalP"/>
    </source>
</evidence>
<protein>
    <recommendedName>
        <fullName evidence="2">PKD/Chitinase domain-containing protein</fullName>
    </recommendedName>
</protein>
<proteinExistence type="predicted"/>
<keyword evidence="4" id="KW-1185">Reference proteome</keyword>
<dbReference type="RefSeq" id="WP_081150621.1">
    <property type="nucleotide sequence ID" value="NZ_CP020465.1"/>
</dbReference>
<reference evidence="3 4" key="1">
    <citation type="submission" date="2017-08" db="EMBL/GenBank/DDBJ databases">
        <title>Complete genome of Colwellia sp. NB097-1, a psychrophile bacterium ioslated from Bering Sea.</title>
        <authorList>
            <person name="Chen X."/>
        </authorList>
    </citation>
    <scope>NUCLEOTIDE SEQUENCE [LARGE SCALE GENOMIC DNA]</scope>
    <source>
        <strain evidence="3 4">NB097-1</strain>
    </source>
</reference>
<dbReference type="Pfam" id="PF22352">
    <property type="entry name" value="K319L-like_PKD"/>
    <property type="match status" value="3"/>
</dbReference>
<gene>
    <name evidence="3" type="ORF">B5D82_08095</name>
</gene>
<keyword evidence="1" id="KW-0732">Signal</keyword>
<dbReference type="OrthoDB" id="9815730at2"/>
<dbReference type="PANTHER" id="PTHR46182">
    <property type="entry name" value="FI19480P1"/>
    <property type="match status" value="1"/>
</dbReference>
<dbReference type="Gene3D" id="2.60.40.3010">
    <property type="match status" value="3"/>
</dbReference>
<dbReference type="SMART" id="SM00089">
    <property type="entry name" value="PKD"/>
    <property type="match status" value="3"/>
</dbReference>
<sequence>MKKCNLKFFSQVIFTLFLSACGGGGSTPTDTTPNKSPIVNAGGDLTKDENTNVTLAGTAIDTDGSIATYSWIQTSGTEVSLTSADTALTSFIAPDINESETLTFTFTAIDNDGASSSDTISVSVININKAPIVNAGEDVNVAENTSVTLAGTATDTDGSIATYTWIQASGTEVSLTTKNKASTSFIAPDINENETLTFMLTATDNGGASSSDVISVIVTKVNNPPIVNAGEDLTVDESTSVTLAGTATDTDGTIIKYSWAQTSGSEVSLTSTDKVSSSFIAPENNETEVLTFSLTVTDSDGDTASDSISIKVLNIAPGVSGQITFERIKYWERKESETSTLFGLDPDNSENHPARAIVVNLKDFENNTLSTTITDDSGNYLFSLLESDKDKWYSIEVVSQLEPDGKFNNGFSISVKDPSTDVNIENQTSYIYATEQFQYVDKRHYQDVLLSGGWNGVDKKFEVGKVDAQPFAILDSVFKGLRYLESFGVEFNEPLSPLNITWTMDDWDDLVLENFFNAVDEGYLSISAPYSEQVIIHLFTHFFEIKVLDRGDTRGGGYSVGHIVNFSTAFSEGFAAVAIPAAVLDDWNLKVANNKAYDSNLEIEPIYEIAKETYRFDSVSSSTDLNGREYNYQRYKVISPYEHSSVALYMLSFLSDRPSTERTINLYKEIGPQGLLHALNNISTQPALLSLYSLSTELKVLYPDFNAEISNLEEKLAFSATDMWGTNRTDVDDQFKMYAYNNDLLPSETYLPIYQSMALNDISTLCFNGGFAPNNQYRPGTIRHAKFTALNDVTYVINIDKAVDIKGDFHFYSIVIKENGNDIPGIVILYSNSGSRIEFAATAGQTYVIQVYGNNYSQKVFNINETICTDIKIATSIN</sequence>
<dbReference type="KEGG" id="cber:B5D82_08095"/>
<dbReference type="GO" id="GO:0016020">
    <property type="term" value="C:membrane"/>
    <property type="evidence" value="ECO:0007669"/>
    <property type="project" value="TreeGrafter"/>
</dbReference>
<dbReference type="InterPro" id="IPR022409">
    <property type="entry name" value="PKD/Chitinase_dom"/>
</dbReference>
<accession>A0A222G761</accession>
<dbReference type="InterPro" id="IPR035986">
    <property type="entry name" value="PKD_dom_sf"/>
</dbReference>
<dbReference type="GO" id="GO:0031410">
    <property type="term" value="C:cytoplasmic vesicle"/>
    <property type="evidence" value="ECO:0007669"/>
    <property type="project" value="TreeGrafter"/>
</dbReference>
<dbReference type="PANTHER" id="PTHR46182:SF2">
    <property type="entry name" value="FI19480P1"/>
    <property type="match status" value="1"/>
</dbReference>
<evidence type="ECO:0000259" key="2">
    <source>
        <dbReference type="SMART" id="SM00089"/>
    </source>
</evidence>
<feature type="chain" id="PRO_5013347507" description="PKD/Chitinase domain-containing protein" evidence="1">
    <location>
        <begin position="21"/>
        <end position="878"/>
    </location>
</feature>
<organism evidence="3 4">
    <name type="scientific">Cognaticolwellia beringensis</name>
    <dbReference type="NCBI Taxonomy" id="1967665"/>
    <lineage>
        <taxon>Bacteria</taxon>
        <taxon>Pseudomonadati</taxon>
        <taxon>Pseudomonadota</taxon>
        <taxon>Gammaproteobacteria</taxon>
        <taxon>Alteromonadales</taxon>
        <taxon>Colwelliaceae</taxon>
        <taxon>Cognaticolwellia</taxon>
    </lineage>
</organism>
<feature type="domain" description="PKD/Chitinase" evidence="2">
    <location>
        <begin position="38"/>
        <end position="127"/>
    </location>
</feature>
<feature type="domain" description="PKD/Chitinase" evidence="2">
    <location>
        <begin position="134"/>
        <end position="221"/>
    </location>
</feature>
<dbReference type="Proteomes" id="UP000202259">
    <property type="component" value="Chromosome"/>
</dbReference>
<dbReference type="PROSITE" id="PS51257">
    <property type="entry name" value="PROKAR_LIPOPROTEIN"/>
    <property type="match status" value="1"/>
</dbReference>
<dbReference type="SUPFAM" id="SSF49299">
    <property type="entry name" value="PKD domain"/>
    <property type="match status" value="2"/>
</dbReference>
<dbReference type="AlphaFoldDB" id="A0A222G761"/>